<dbReference type="Pfam" id="PF03466">
    <property type="entry name" value="LysR_substrate"/>
    <property type="match status" value="1"/>
</dbReference>
<dbReference type="AlphaFoldDB" id="A0A5C4MSD9"/>
<dbReference type="Gene3D" id="1.10.10.10">
    <property type="entry name" value="Winged helix-like DNA-binding domain superfamily/Winged helix DNA-binding domain"/>
    <property type="match status" value="1"/>
</dbReference>
<dbReference type="PANTHER" id="PTHR30346">
    <property type="entry name" value="TRANSCRIPTIONAL DUAL REGULATOR HCAR-RELATED"/>
    <property type="match status" value="1"/>
</dbReference>
<evidence type="ECO:0000313" key="8">
    <source>
        <dbReference type="Proteomes" id="UP000305887"/>
    </source>
</evidence>
<comment type="caution">
    <text evidence="7">The sequence shown here is derived from an EMBL/GenBank/DDBJ whole genome shotgun (WGS) entry which is preliminary data.</text>
</comment>
<evidence type="ECO:0000256" key="1">
    <source>
        <dbReference type="ARBA" id="ARBA00009437"/>
    </source>
</evidence>
<dbReference type="Gene3D" id="3.40.190.10">
    <property type="entry name" value="Periplasmic binding protein-like II"/>
    <property type="match status" value="2"/>
</dbReference>
<dbReference type="GO" id="GO:0032993">
    <property type="term" value="C:protein-DNA complex"/>
    <property type="evidence" value="ECO:0007669"/>
    <property type="project" value="TreeGrafter"/>
</dbReference>
<evidence type="ECO:0000256" key="2">
    <source>
        <dbReference type="ARBA" id="ARBA00023015"/>
    </source>
</evidence>
<keyword evidence="8" id="KW-1185">Reference proteome</keyword>
<dbReference type="GO" id="GO:0003700">
    <property type="term" value="F:DNA-binding transcription factor activity"/>
    <property type="evidence" value="ECO:0007669"/>
    <property type="project" value="InterPro"/>
</dbReference>
<evidence type="ECO:0000313" key="7">
    <source>
        <dbReference type="EMBL" id="TNC47004.1"/>
    </source>
</evidence>
<dbReference type="InterPro" id="IPR036388">
    <property type="entry name" value="WH-like_DNA-bd_sf"/>
</dbReference>
<evidence type="ECO:0000256" key="3">
    <source>
        <dbReference type="ARBA" id="ARBA00023125"/>
    </source>
</evidence>
<dbReference type="EMBL" id="VDFU01000029">
    <property type="protein sequence ID" value="TNC47004.1"/>
    <property type="molecule type" value="Genomic_DNA"/>
</dbReference>
<organism evidence="7 8">
    <name type="scientific">Rubellimicrobium rubrum</name>
    <dbReference type="NCBI Taxonomy" id="2585369"/>
    <lineage>
        <taxon>Bacteria</taxon>
        <taxon>Pseudomonadati</taxon>
        <taxon>Pseudomonadota</taxon>
        <taxon>Alphaproteobacteria</taxon>
        <taxon>Rhodobacterales</taxon>
        <taxon>Roseobacteraceae</taxon>
        <taxon>Rubellimicrobium</taxon>
    </lineage>
</organism>
<keyword evidence="4" id="KW-0804">Transcription</keyword>
<dbReference type="InterPro" id="IPR000847">
    <property type="entry name" value="LysR_HTH_N"/>
</dbReference>
<reference evidence="7 8" key="1">
    <citation type="submission" date="2019-06" db="EMBL/GenBank/DDBJ databases">
        <title>YIM 131921 draft genome.</title>
        <authorList>
            <person name="Jiang L."/>
        </authorList>
    </citation>
    <scope>NUCLEOTIDE SEQUENCE [LARGE SCALE GENOMIC DNA]</scope>
    <source>
        <strain evidence="7 8">YIM 131921</strain>
    </source>
</reference>
<dbReference type="SUPFAM" id="SSF46785">
    <property type="entry name" value="Winged helix' DNA-binding domain"/>
    <property type="match status" value="1"/>
</dbReference>
<evidence type="ECO:0000259" key="6">
    <source>
        <dbReference type="PROSITE" id="PS50931"/>
    </source>
</evidence>
<comment type="similarity">
    <text evidence="1">Belongs to the LysR transcriptional regulatory family.</text>
</comment>
<feature type="domain" description="HTH lysR-type" evidence="6">
    <location>
        <begin position="35"/>
        <end position="92"/>
    </location>
</feature>
<protein>
    <submittedName>
        <fullName evidence="7">LysR family transcriptional regulator</fullName>
    </submittedName>
</protein>
<dbReference type="PROSITE" id="PS50931">
    <property type="entry name" value="HTH_LYSR"/>
    <property type="match status" value="1"/>
</dbReference>
<sequence length="362" mass="38871">MGNRMRHRQTPSAASQDEAENGGSLRLEARIGGEITIRRLQIFWAVAHTTSLTKAAKLLGVTQPSLSQQLASLEATIGARLFDRVSNAMLLTETGASILGKAENVLRSLQEFEDSLPDAGAGAHQTIRIAGVASVMRTILPATLRPLREARPLIDFDLIEAAPAEILDLLHGRRVSLGLLPSNAVAEAASGFQQHLVAEDPYVLVVPASLDLAGVSDPEKDLSAGDRSLLHSTVQFVFGNQHSRRIQDWYDQVLPGNRLAAQARSFELVIEMVRSGLGVGVVPALSAMAGPTPIDGIRLHRIGIEPRRIVAMFPTHCRNQEPYATLVATLREAGTGLRLPTVAAMPPFIAQHAGEEADRSGL</sequence>
<feature type="region of interest" description="Disordered" evidence="5">
    <location>
        <begin position="1"/>
        <end position="22"/>
    </location>
</feature>
<gene>
    <name evidence="7" type="ORF">FHG66_17585</name>
</gene>
<keyword evidence="3" id="KW-0238">DNA-binding</keyword>
<dbReference type="InterPro" id="IPR036390">
    <property type="entry name" value="WH_DNA-bd_sf"/>
</dbReference>
<proteinExistence type="inferred from homology"/>
<evidence type="ECO:0000256" key="4">
    <source>
        <dbReference type="ARBA" id="ARBA00023163"/>
    </source>
</evidence>
<evidence type="ECO:0000256" key="5">
    <source>
        <dbReference type="SAM" id="MobiDB-lite"/>
    </source>
</evidence>
<keyword evidence="2" id="KW-0805">Transcription regulation</keyword>
<dbReference type="FunFam" id="1.10.10.10:FF:000001">
    <property type="entry name" value="LysR family transcriptional regulator"/>
    <property type="match status" value="1"/>
</dbReference>
<accession>A0A5C4MSD9</accession>
<name>A0A5C4MSD9_9RHOB</name>
<dbReference type="InterPro" id="IPR005119">
    <property type="entry name" value="LysR_subst-bd"/>
</dbReference>
<dbReference type="Proteomes" id="UP000305887">
    <property type="component" value="Unassembled WGS sequence"/>
</dbReference>
<dbReference type="OrthoDB" id="7492271at2"/>
<dbReference type="SUPFAM" id="SSF53850">
    <property type="entry name" value="Periplasmic binding protein-like II"/>
    <property type="match status" value="1"/>
</dbReference>
<dbReference type="PRINTS" id="PR00039">
    <property type="entry name" value="HTHLYSR"/>
</dbReference>
<dbReference type="Pfam" id="PF00126">
    <property type="entry name" value="HTH_1"/>
    <property type="match status" value="1"/>
</dbReference>
<dbReference type="PANTHER" id="PTHR30346:SF29">
    <property type="entry name" value="LYSR SUBSTRATE-BINDING"/>
    <property type="match status" value="1"/>
</dbReference>
<dbReference type="GO" id="GO:0003677">
    <property type="term" value="F:DNA binding"/>
    <property type="evidence" value="ECO:0007669"/>
    <property type="project" value="UniProtKB-KW"/>
</dbReference>